<evidence type="ECO:0000313" key="2">
    <source>
        <dbReference type="Proteomes" id="UP001595616"/>
    </source>
</evidence>
<organism evidence="1 2">
    <name type="scientific">Lacihabitans lacunae</name>
    <dbReference type="NCBI Taxonomy" id="1028214"/>
    <lineage>
        <taxon>Bacteria</taxon>
        <taxon>Pseudomonadati</taxon>
        <taxon>Bacteroidota</taxon>
        <taxon>Cytophagia</taxon>
        <taxon>Cytophagales</taxon>
        <taxon>Leadbetterellaceae</taxon>
        <taxon>Lacihabitans</taxon>
    </lineage>
</organism>
<dbReference type="InterPro" id="IPR027417">
    <property type="entry name" value="P-loop_NTPase"/>
</dbReference>
<proteinExistence type="predicted"/>
<evidence type="ECO:0000313" key="1">
    <source>
        <dbReference type="EMBL" id="MFC3812165.1"/>
    </source>
</evidence>
<dbReference type="Proteomes" id="UP001595616">
    <property type="component" value="Unassembled WGS sequence"/>
</dbReference>
<dbReference type="SUPFAM" id="SSF53795">
    <property type="entry name" value="PEP carboxykinase-like"/>
    <property type="match status" value="1"/>
</dbReference>
<dbReference type="RefSeq" id="WP_379839031.1">
    <property type="nucleotide sequence ID" value="NZ_JBHRYQ010000001.1"/>
</dbReference>
<reference evidence="2" key="1">
    <citation type="journal article" date="2019" name="Int. J. Syst. Evol. Microbiol.">
        <title>The Global Catalogue of Microorganisms (GCM) 10K type strain sequencing project: providing services to taxonomists for standard genome sequencing and annotation.</title>
        <authorList>
            <consortium name="The Broad Institute Genomics Platform"/>
            <consortium name="The Broad Institute Genome Sequencing Center for Infectious Disease"/>
            <person name="Wu L."/>
            <person name="Ma J."/>
        </authorList>
    </citation>
    <scope>NUCLEOTIDE SEQUENCE [LARGE SCALE GENOMIC DNA]</scope>
    <source>
        <strain evidence="2">CECT 7956</strain>
    </source>
</reference>
<dbReference type="Gene3D" id="3.40.50.300">
    <property type="entry name" value="P-loop containing nucleotide triphosphate hydrolases"/>
    <property type="match status" value="1"/>
</dbReference>
<dbReference type="EMBL" id="JBHRYQ010000001">
    <property type="protein sequence ID" value="MFC3812165.1"/>
    <property type="molecule type" value="Genomic_DNA"/>
</dbReference>
<comment type="caution">
    <text evidence="1">The sequence shown here is derived from an EMBL/GenBank/DDBJ whole genome shotgun (WGS) entry which is preliminary data.</text>
</comment>
<sequence>MNKMPYNYKAYGLPLISEIELPALVLDNDAENSVNPISVRIGKVPETLTSAPLETKPFTTFNENELKYQIDKIGKYYIANGTEIIIEPLSENWDEVLLYFYSNCLAAALFQRNIIPFHVSGVFTEPKKVILFAAPSRTGKSTTSLMLQQKGYKPFTDDTAILKVKNKKCYAQASYPMIRLWQNTIEKQSKFGEHEKQQIYAEINKFGFAFHEEFNAEEVEVSGIVFLEEAGSDIKIEKLTPAKCMQNLGNNIYRIQWLAGMNKQNLQFMQLTQFANILPAWTATRPKGIDSFDSFSEAIISQIIKCDE</sequence>
<protein>
    <recommendedName>
        <fullName evidence="3">Serine kinase</fullName>
    </recommendedName>
</protein>
<evidence type="ECO:0008006" key="3">
    <source>
        <dbReference type="Google" id="ProtNLM"/>
    </source>
</evidence>
<name>A0ABV7YYR5_9BACT</name>
<accession>A0ABV7YYR5</accession>
<keyword evidence="2" id="KW-1185">Reference proteome</keyword>
<gene>
    <name evidence="1" type="ORF">ACFOOI_16005</name>
</gene>